<proteinExistence type="predicted"/>
<organism evidence="1 2">
    <name type="scientific">Trichonephila inaurata madagascariensis</name>
    <dbReference type="NCBI Taxonomy" id="2747483"/>
    <lineage>
        <taxon>Eukaryota</taxon>
        <taxon>Metazoa</taxon>
        <taxon>Ecdysozoa</taxon>
        <taxon>Arthropoda</taxon>
        <taxon>Chelicerata</taxon>
        <taxon>Arachnida</taxon>
        <taxon>Araneae</taxon>
        <taxon>Araneomorphae</taxon>
        <taxon>Entelegynae</taxon>
        <taxon>Araneoidea</taxon>
        <taxon>Nephilidae</taxon>
        <taxon>Trichonephila</taxon>
        <taxon>Trichonephila inaurata</taxon>
    </lineage>
</organism>
<evidence type="ECO:0000313" key="1">
    <source>
        <dbReference type="EMBL" id="GFY61695.1"/>
    </source>
</evidence>
<reference evidence="1" key="1">
    <citation type="submission" date="2020-08" db="EMBL/GenBank/DDBJ databases">
        <title>Multicomponent nature underlies the extraordinary mechanical properties of spider dragline silk.</title>
        <authorList>
            <person name="Kono N."/>
            <person name="Nakamura H."/>
            <person name="Mori M."/>
            <person name="Yoshida Y."/>
            <person name="Ohtoshi R."/>
            <person name="Malay A.D."/>
            <person name="Moran D.A.P."/>
            <person name="Tomita M."/>
            <person name="Numata K."/>
            <person name="Arakawa K."/>
        </authorList>
    </citation>
    <scope>NUCLEOTIDE SEQUENCE</scope>
</reference>
<comment type="caution">
    <text evidence="1">The sequence shown here is derived from an EMBL/GenBank/DDBJ whole genome shotgun (WGS) entry which is preliminary data.</text>
</comment>
<dbReference type="EMBL" id="BMAV01013799">
    <property type="protein sequence ID" value="GFY61695.1"/>
    <property type="molecule type" value="Genomic_DNA"/>
</dbReference>
<sequence length="161" mass="18121">MNQKKKKRKSCKLVIESDFECFCGDDEEVSKSDGHTCVGWERGETVLGPLPFSLHTHVCRMNLTSSSHLTWGRVLNRFRSIPTSPWPPLAKSSAPCACTLTAFFDLCKTDPLAKTLLYSEVLRHFRWDASQKVWQIRKKGVPLADFPGYVTDNALGRVCAS</sequence>
<protein>
    <submittedName>
        <fullName evidence="1">Uncharacterized protein</fullName>
    </submittedName>
</protein>
<dbReference type="OrthoDB" id="6596361at2759"/>
<name>A0A8X6XZN0_9ARAC</name>
<keyword evidence="2" id="KW-1185">Reference proteome</keyword>
<accession>A0A8X6XZN0</accession>
<gene>
    <name evidence="1" type="ORF">TNIN_53801</name>
</gene>
<evidence type="ECO:0000313" key="2">
    <source>
        <dbReference type="Proteomes" id="UP000886998"/>
    </source>
</evidence>
<dbReference type="AlphaFoldDB" id="A0A8X6XZN0"/>
<dbReference type="Proteomes" id="UP000886998">
    <property type="component" value="Unassembled WGS sequence"/>
</dbReference>